<protein>
    <submittedName>
        <fullName evidence="2">Uncharacterized protein</fullName>
    </submittedName>
</protein>
<sequence length="100" mass="10763">MMPSFRISSPFGPCITTRLRPPGRQAISRASARQGSGQNHSSKRSIIVFQTWATGASICRSTLSSRLIFLSLTKQDDVAFEMPHAGTGGLGIAGRRSRVS</sequence>
<feature type="region of interest" description="Disordered" evidence="1">
    <location>
        <begin position="1"/>
        <end position="42"/>
    </location>
</feature>
<evidence type="ECO:0000313" key="3">
    <source>
        <dbReference type="Proteomes" id="UP000218231"/>
    </source>
</evidence>
<organism evidence="2 3">
    <name type="scientific">Diploscapter pachys</name>
    <dbReference type="NCBI Taxonomy" id="2018661"/>
    <lineage>
        <taxon>Eukaryota</taxon>
        <taxon>Metazoa</taxon>
        <taxon>Ecdysozoa</taxon>
        <taxon>Nematoda</taxon>
        <taxon>Chromadorea</taxon>
        <taxon>Rhabditida</taxon>
        <taxon>Rhabditina</taxon>
        <taxon>Rhabditomorpha</taxon>
        <taxon>Rhabditoidea</taxon>
        <taxon>Rhabditidae</taxon>
        <taxon>Diploscapter</taxon>
    </lineage>
</organism>
<feature type="compositionally biased region" description="Polar residues" evidence="1">
    <location>
        <begin position="31"/>
        <end position="40"/>
    </location>
</feature>
<reference evidence="2 3" key="1">
    <citation type="journal article" date="2017" name="Curr. Biol.">
        <title>Genome architecture and evolution of a unichromosomal asexual nematode.</title>
        <authorList>
            <person name="Fradin H."/>
            <person name="Zegar C."/>
            <person name="Gutwein M."/>
            <person name="Lucas J."/>
            <person name="Kovtun M."/>
            <person name="Corcoran D."/>
            <person name="Baugh L.R."/>
            <person name="Kiontke K."/>
            <person name="Gunsalus K."/>
            <person name="Fitch D.H."/>
            <person name="Piano F."/>
        </authorList>
    </citation>
    <scope>NUCLEOTIDE SEQUENCE [LARGE SCALE GENOMIC DNA]</scope>
    <source>
        <strain evidence="2">PF1309</strain>
    </source>
</reference>
<name>A0A2A2KC21_9BILA</name>
<accession>A0A2A2KC21</accession>
<dbReference type="Proteomes" id="UP000218231">
    <property type="component" value="Unassembled WGS sequence"/>
</dbReference>
<evidence type="ECO:0000313" key="2">
    <source>
        <dbReference type="EMBL" id="PAV71428.1"/>
    </source>
</evidence>
<proteinExistence type="predicted"/>
<comment type="caution">
    <text evidence="2">The sequence shown here is derived from an EMBL/GenBank/DDBJ whole genome shotgun (WGS) entry which is preliminary data.</text>
</comment>
<keyword evidence="3" id="KW-1185">Reference proteome</keyword>
<dbReference type="EMBL" id="LIAE01009036">
    <property type="protein sequence ID" value="PAV71428.1"/>
    <property type="molecule type" value="Genomic_DNA"/>
</dbReference>
<gene>
    <name evidence="2" type="ORF">WR25_21332</name>
</gene>
<dbReference type="AlphaFoldDB" id="A0A2A2KC21"/>
<evidence type="ECO:0000256" key="1">
    <source>
        <dbReference type="SAM" id="MobiDB-lite"/>
    </source>
</evidence>